<evidence type="ECO:0000313" key="1">
    <source>
        <dbReference type="EMBL" id="MFG3014378.1"/>
    </source>
</evidence>
<proteinExistence type="predicted"/>
<evidence type="ECO:0008006" key="3">
    <source>
        <dbReference type="Google" id="ProtNLM"/>
    </source>
</evidence>
<dbReference type="RefSeq" id="WP_392821040.1">
    <property type="nucleotide sequence ID" value="NZ_JBICYV010000015.1"/>
</dbReference>
<dbReference type="EMBL" id="JBICYV010000015">
    <property type="protein sequence ID" value="MFG3014378.1"/>
    <property type="molecule type" value="Genomic_DNA"/>
</dbReference>
<keyword evidence="2" id="KW-1185">Reference proteome</keyword>
<organism evidence="1 2">
    <name type="scientific">Streptomyces cinerochromogenes</name>
    <dbReference type="NCBI Taxonomy" id="66422"/>
    <lineage>
        <taxon>Bacteria</taxon>
        <taxon>Bacillati</taxon>
        <taxon>Actinomycetota</taxon>
        <taxon>Actinomycetes</taxon>
        <taxon>Kitasatosporales</taxon>
        <taxon>Streptomycetaceae</taxon>
        <taxon>Streptomyces</taxon>
    </lineage>
</organism>
<name>A0ABW7BEB1_9ACTN</name>
<gene>
    <name evidence="1" type="ORF">ACGFZB_28950</name>
</gene>
<protein>
    <recommendedName>
        <fullName evidence="3">UbiC transcription regulator-associated domain-containing protein</fullName>
    </recommendedName>
</protein>
<accession>A0ABW7BEB1</accession>
<comment type="caution">
    <text evidence="1">The sequence shown here is derived from an EMBL/GenBank/DDBJ whole genome shotgun (WGS) entry which is preliminary data.</text>
</comment>
<sequence length="129" mass="14459">MSDEPYPEITSAEDLSDRRPVTYLETVGRLRSIRLTEDDDPVEVARQLGVRSGETRFRVVTIQRFSLKPELPEPFLGPPCTATDTLEDGAVVRCEHEAHSDGVDHAGRILRDGRAGPVHYWRSKPAHTP</sequence>
<reference evidence="1 2" key="1">
    <citation type="submission" date="2024-10" db="EMBL/GenBank/DDBJ databases">
        <title>The Natural Products Discovery Center: Release of the First 8490 Sequenced Strains for Exploring Actinobacteria Biosynthetic Diversity.</title>
        <authorList>
            <person name="Kalkreuter E."/>
            <person name="Kautsar S.A."/>
            <person name="Yang D."/>
            <person name="Bader C.D."/>
            <person name="Teijaro C.N."/>
            <person name="Fluegel L."/>
            <person name="Davis C.M."/>
            <person name="Simpson J.R."/>
            <person name="Lauterbach L."/>
            <person name="Steele A.D."/>
            <person name="Gui C."/>
            <person name="Meng S."/>
            <person name="Li G."/>
            <person name="Viehrig K."/>
            <person name="Ye F."/>
            <person name="Su P."/>
            <person name="Kiefer A.F."/>
            <person name="Nichols A."/>
            <person name="Cepeda A.J."/>
            <person name="Yan W."/>
            <person name="Fan B."/>
            <person name="Jiang Y."/>
            <person name="Adhikari A."/>
            <person name="Zheng C.-J."/>
            <person name="Schuster L."/>
            <person name="Cowan T.M."/>
            <person name="Smanski M.J."/>
            <person name="Chevrette M.G."/>
            <person name="De Carvalho L.P.S."/>
            <person name="Shen B."/>
        </authorList>
    </citation>
    <scope>NUCLEOTIDE SEQUENCE [LARGE SCALE GENOMIC DNA]</scope>
    <source>
        <strain evidence="1 2">NPDC048320</strain>
    </source>
</reference>
<dbReference type="Proteomes" id="UP001604267">
    <property type="component" value="Unassembled WGS sequence"/>
</dbReference>
<evidence type="ECO:0000313" key="2">
    <source>
        <dbReference type="Proteomes" id="UP001604267"/>
    </source>
</evidence>